<accession>A0AAD5TSZ0</accession>
<dbReference type="Proteomes" id="UP001211065">
    <property type="component" value="Unassembled WGS sequence"/>
</dbReference>
<dbReference type="GO" id="GO:0006099">
    <property type="term" value="P:tricarboxylic acid cycle"/>
    <property type="evidence" value="ECO:0007669"/>
    <property type="project" value="UniProtKB-KW"/>
</dbReference>
<name>A0AAD5TSZ0_9FUNG</name>
<comment type="pathway">
    <text evidence="1">Carbohydrate metabolism.</text>
</comment>
<dbReference type="Gene3D" id="1.10.580.10">
    <property type="entry name" value="Citrate Synthase, domain 1"/>
    <property type="match status" value="1"/>
</dbReference>
<sequence length="241" mass="27154">MLDRLSEINYSPNPVLAKALDVIFILHADHELNCSTAAMRQLASTGIDPYNCLVAAASALYGPSHGGANEAALKMLEEIGSVKNIPYFIAEVKSKKRKLMGFGHRVYKSYDPRAKILKKIADQVFGIMGKNDLIDVAIELERIALSDEYFIKRNLYPNVDFYSGLIYKAIAMGFPTDFFPVLFAIARTSGWLAHWLEQLKNPIPIFRPGQVYEGFSPRQYIPLENREVGEEKLQKKLRPVS</sequence>
<dbReference type="SUPFAM" id="SSF48256">
    <property type="entry name" value="Citrate synthase"/>
    <property type="match status" value="1"/>
</dbReference>
<evidence type="ECO:0000256" key="4">
    <source>
        <dbReference type="ARBA" id="ARBA00022679"/>
    </source>
</evidence>
<dbReference type="PROSITE" id="PS00480">
    <property type="entry name" value="CITRATE_SYNTHASE"/>
    <property type="match status" value="1"/>
</dbReference>
<dbReference type="AlphaFoldDB" id="A0AAD5TSZ0"/>
<evidence type="ECO:0000256" key="1">
    <source>
        <dbReference type="ARBA" id="ARBA00005007"/>
    </source>
</evidence>
<keyword evidence="7" id="KW-1185">Reference proteome</keyword>
<dbReference type="EMBL" id="JADGJW010002111">
    <property type="protein sequence ID" value="KAJ3199448.1"/>
    <property type="molecule type" value="Genomic_DNA"/>
</dbReference>
<reference evidence="6" key="1">
    <citation type="submission" date="2020-05" db="EMBL/GenBank/DDBJ databases">
        <title>Phylogenomic resolution of chytrid fungi.</title>
        <authorList>
            <person name="Stajich J.E."/>
            <person name="Amses K."/>
            <person name="Simmons R."/>
            <person name="Seto K."/>
            <person name="Myers J."/>
            <person name="Bonds A."/>
            <person name="Quandt C.A."/>
            <person name="Barry K."/>
            <person name="Liu P."/>
            <person name="Grigoriev I."/>
            <person name="Longcore J.E."/>
            <person name="James T.Y."/>
        </authorList>
    </citation>
    <scope>NUCLEOTIDE SEQUENCE</scope>
    <source>
        <strain evidence="6">JEL0476</strain>
    </source>
</reference>
<dbReference type="GO" id="GO:0046912">
    <property type="term" value="F:acyltransferase activity, acyl groups converted into alkyl on transfer"/>
    <property type="evidence" value="ECO:0007669"/>
    <property type="project" value="InterPro"/>
</dbReference>
<evidence type="ECO:0000256" key="5">
    <source>
        <dbReference type="RuleBase" id="RU000441"/>
    </source>
</evidence>
<dbReference type="InterPro" id="IPR019810">
    <property type="entry name" value="Citrate_synthase_AS"/>
</dbReference>
<evidence type="ECO:0000313" key="6">
    <source>
        <dbReference type="EMBL" id="KAJ3199448.1"/>
    </source>
</evidence>
<keyword evidence="3" id="KW-0816">Tricarboxylic acid cycle</keyword>
<organism evidence="6 7">
    <name type="scientific">Clydaea vesicula</name>
    <dbReference type="NCBI Taxonomy" id="447962"/>
    <lineage>
        <taxon>Eukaryota</taxon>
        <taxon>Fungi</taxon>
        <taxon>Fungi incertae sedis</taxon>
        <taxon>Chytridiomycota</taxon>
        <taxon>Chytridiomycota incertae sedis</taxon>
        <taxon>Chytridiomycetes</taxon>
        <taxon>Lobulomycetales</taxon>
        <taxon>Lobulomycetaceae</taxon>
        <taxon>Clydaea</taxon>
    </lineage>
</organism>
<dbReference type="PANTHER" id="PTHR42871">
    <property type="entry name" value="CITRATE SYNTHASE"/>
    <property type="match status" value="1"/>
</dbReference>
<dbReference type="InterPro" id="IPR016142">
    <property type="entry name" value="Citrate_synth-like_lrg_a-sub"/>
</dbReference>
<dbReference type="PANTHER" id="PTHR42871:SF1">
    <property type="entry name" value="CITRATE SYNTHASE"/>
    <property type="match status" value="1"/>
</dbReference>
<evidence type="ECO:0000313" key="7">
    <source>
        <dbReference type="Proteomes" id="UP001211065"/>
    </source>
</evidence>
<protein>
    <recommendedName>
        <fullName evidence="5">Citrate synthase</fullName>
    </recommendedName>
</protein>
<dbReference type="PRINTS" id="PR00143">
    <property type="entry name" value="CITRTSNTHASE"/>
</dbReference>
<feature type="non-terminal residue" evidence="6">
    <location>
        <position position="241"/>
    </location>
</feature>
<evidence type="ECO:0000256" key="3">
    <source>
        <dbReference type="ARBA" id="ARBA00022532"/>
    </source>
</evidence>
<dbReference type="InterPro" id="IPR036969">
    <property type="entry name" value="Citrate_synthase_sf"/>
</dbReference>
<gene>
    <name evidence="6" type="ORF">HK099_003171</name>
</gene>
<dbReference type="Gene3D" id="1.10.230.10">
    <property type="entry name" value="Cytochrome P450-Terp, domain 2"/>
    <property type="match status" value="1"/>
</dbReference>
<comment type="similarity">
    <text evidence="2 5">Belongs to the citrate synthase family.</text>
</comment>
<dbReference type="Pfam" id="PF00285">
    <property type="entry name" value="Citrate_synt"/>
    <property type="match status" value="1"/>
</dbReference>
<dbReference type="FunFam" id="1.10.230.10:FF:000002">
    <property type="entry name" value="Citrate synthase"/>
    <property type="match status" value="1"/>
</dbReference>
<proteinExistence type="inferred from homology"/>
<dbReference type="InterPro" id="IPR002020">
    <property type="entry name" value="Citrate_synthase"/>
</dbReference>
<comment type="caution">
    <text evidence="6">The sequence shown here is derived from an EMBL/GenBank/DDBJ whole genome shotgun (WGS) entry which is preliminary data.</text>
</comment>
<dbReference type="InterPro" id="IPR016143">
    <property type="entry name" value="Citrate_synth-like_sm_a-sub"/>
</dbReference>
<evidence type="ECO:0000256" key="2">
    <source>
        <dbReference type="ARBA" id="ARBA00010566"/>
    </source>
</evidence>
<keyword evidence="4 5" id="KW-0808">Transferase</keyword>